<dbReference type="Pfam" id="PF02811">
    <property type="entry name" value="PHP"/>
    <property type="match status" value="1"/>
</dbReference>
<dbReference type="EC" id="3.1.3.15" evidence="3 8"/>
<evidence type="ECO:0000256" key="5">
    <source>
        <dbReference type="ARBA" id="ARBA00022801"/>
    </source>
</evidence>
<keyword evidence="4 8" id="KW-0028">Amino-acid biosynthesis</keyword>
<dbReference type="RefSeq" id="WP_103128418.1">
    <property type="nucleotide sequence ID" value="NZ_BFAG01000003.1"/>
</dbReference>
<dbReference type="PANTHER" id="PTHR21039">
    <property type="entry name" value="HISTIDINOL PHOSPHATASE-RELATED"/>
    <property type="match status" value="1"/>
</dbReference>
<dbReference type="SUPFAM" id="SSF89550">
    <property type="entry name" value="PHP domain-like"/>
    <property type="match status" value="1"/>
</dbReference>
<name>A0A2I9CT86_9DEIO</name>
<protein>
    <recommendedName>
        <fullName evidence="3 8">Histidinol-phosphatase</fullName>
        <shortName evidence="8">HolPase</shortName>
        <ecNumber evidence="3 8">3.1.3.15</ecNumber>
    </recommendedName>
</protein>
<sequence length="267" mass="29933">MLADYHTHHYRCGHAGGQLEDYVEAAIRAGLSEIGLSDHSPIYHLGDDPHPLPGTAMSQQEFPHYLREMGDVRDRFAGRIAVRLGVESDYVLGWDEHYRELWRRYSLDYVIGSVHWLGTWSIFSPELPPGRTPEDIYEEYLLTTQAAARSGAYDILGHLDCLKTRGHIPDLSITPLLEETVRVIASAGVAIELNTSGWRKGLGEPYPREELLAVCCHYGVPVTLGSDAHSPDHVAAGFPEAVELLERVGYTSLSRFEGRQRFEVPLR</sequence>
<accession>A0A2I9CT86</accession>
<comment type="catalytic activity">
    <reaction evidence="7 8">
        <text>L-histidinol phosphate + H2O = L-histidinol + phosphate</text>
        <dbReference type="Rhea" id="RHEA:14465"/>
        <dbReference type="ChEBI" id="CHEBI:15377"/>
        <dbReference type="ChEBI" id="CHEBI:43474"/>
        <dbReference type="ChEBI" id="CHEBI:57699"/>
        <dbReference type="ChEBI" id="CHEBI:57980"/>
        <dbReference type="EC" id="3.1.3.15"/>
    </reaction>
</comment>
<feature type="domain" description="PHP" evidence="9">
    <location>
        <begin position="4"/>
        <end position="196"/>
    </location>
</feature>
<dbReference type="Gene3D" id="3.20.20.140">
    <property type="entry name" value="Metal-dependent hydrolases"/>
    <property type="match status" value="1"/>
</dbReference>
<evidence type="ECO:0000313" key="11">
    <source>
        <dbReference type="Proteomes" id="UP000236569"/>
    </source>
</evidence>
<dbReference type="CDD" id="cd12110">
    <property type="entry name" value="PHP_HisPPase_Hisj_like"/>
    <property type="match status" value="1"/>
</dbReference>
<gene>
    <name evidence="10" type="ORF">DAERI_030125</name>
</gene>
<dbReference type="GO" id="GO:0005737">
    <property type="term" value="C:cytoplasm"/>
    <property type="evidence" value="ECO:0007669"/>
    <property type="project" value="TreeGrafter"/>
</dbReference>
<evidence type="ECO:0000313" key="10">
    <source>
        <dbReference type="EMBL" id="GBF04959.1"/>
    </source>
</evidence>
<comment type="caution">
    <text evidence="10">The sequence shown here is derived from an EMBL/GenBank/DDBJ whole genome shotgun (WGS) entry which is preliminary data.</text>
</comment>
<comment type="pathway">
    <text evidence="1 8">Amino-acid biosynthesis; L-histidine biosynthesis; L-histidine from 5-phospho-alpha-D-ribose 1-diphosphate: step 8/9.</text>
</comment>
<proteinExistence type="inferred from homology"/>
<evidence type="ECO:0000259" key="9">
    <source>
        <dbReference type="Pfam" id="PF02811"/>
    </source>
</evidence>
<dbReference type="GO" id="GO:0000105">
    <property type="term" value="P:L-histidine biosynthetic process"/>
    <property type="evidence" value="ECO:0007669"/>
    <property type="project" value="UniProtKB-UniRule"/>
</dbReference>
<keyword evidence="6 8" id="KW-0368">Histidine biosynthesis</keyword>
<evidence type="ECO:0000256" key="3">
    <source>
        <dbReference type="ARBA" id="ARBA00013085"/>
    </source>
</evidence>
<dbReference type="GO" id="GO:0004401">
    <property type="term" value="F:histidinol-phosphatase activity"/>
    <property type="evidence" value="ECO:0007669"/>
    <property type="project" value="UniProtKB-UniRule"/>
</dbReference>
<dbReference type="NCBIfam" id="NF005596">
    <property type="entry name" value="PRK07328.1"/>
    <property type="match status" value="1"/>
</dbReference>
<dbReference type="OrthoDB" id="9775255at2"/>
<reference evidence="11" key="1">
    <citation type="submission" date="2018-01" db="EMBL/GenBank/DDBJ databases">
        <title>Draft Genome Sequence of the Radioresistant Bacterium Deinococcus aerius TR0125, Isolated from the Higher Atmosphere above Japan.</title>
        <authorList>
            <person name="Satoh K."/>
            <person name="Arai H."/>
            <person name="Sanzen T."/>
            <person name="Kawaguchi Y."/>
            <person name="Hayashi H."/>
            <person name="Yokobori S."/>
            <person name="Yamagishi A."/>
            <person name="Oono Y."/>
            <person name="Narumi I."/>
        </authorList>
    </citation>
    <scope>NUCLEOTIDE SEQUENCE [LARGE SCALE GENOMIC DNA]</scope>
    <source>
        <strain evidence="11">TR0125</strain>
    </source>
</reference>
<dbReference type="AlphaFoldDB" id="A0A2I9CT86"/>
<dbReference type="Proteomes" id="UP000236569">
    <property type="component" value="Unassembled WGS sequence"/>
</dbReference>
<evidence type="ECO:0000256" key="4">
    <source>
        <dbReference type="ARBA" id="ARBA00022605"/>
    </source>
</evidence>
<evidence type="ECO:0000256" key="7">
    <source>
        <dbReference type="ARBA" id="ARBA00049158"/>
    </source>
</evidence>
<dbReference type="PANTHER" id="PTHR21039:SF0">
    <property type="entry name" value="HISTIDINOL-PHOSPHATASE"/>
    <property type="match status" value="1"/>
</dbReference>
<dbReference type="NCBIfam" id="TIGR01856">
    <property type="entry name" value="hisJ_fam"/>
    <property type="match status" value="1"/>
</dbReference>
<evidence type="ECO:0000256" key="6">
    <source>
        <dbReference type="ARBA" id="ARBA00023102"/>
    </source>
</evidence>
<evidence type="ECO:0000256" key="2">
    <source>
        <dbReference type="ARBA" id="ARBA00009152"/>
    </source>
</evidence>
<evidence type="ECO:0000256" key="1">
    <source>
        <dbReference type="ARBA" id="ARBA00004970"/>
    </source>
</evidence>
<keyword evidence="11" id="KW-1185">Reference proteome</keyword>
<dbReference type="UniPathway" id="UPA00031">
    <property type="reaction ID" value="UER00013"/>
</dbReference>
<dbReference type="InterPro" id="IPR004013">
    <property type="entry name" value="PHP_dom"/>
</dbReference>
<comment type="similarity">
    <text evidence="2 8">Belongs to the PHP hydrolase family. HisK subfamily.</text>
</comment>
<dbReference type="InterPro" id="IPR010140">
    <property type="entry name" value="Histidinol_P_phosphatase_HisJ"/>
</dbReference>
<keyword evidence="5 8" id="KW-0378">Hydrolase</keyword>
<organism evidence="10 11">
    <name type="scientific">Deinococcus aerius</name>
    <dbReference type="NCBI Taxonomy" id="200253"/>
    <lineage>
        <taxon>Bacteria</taxon>
        <taxon>Thermotogati</taxon>
        <taxon>Deinococcota</taxon>
        <taxon>Deinococci</taxon>
        <taxon>Deinococcales</taxon>
        <taxon>Deinococcaceae</taxon>
        <taxon>Deinococcus</taxon>
    </lineage>
</organism>
<dbReference type="EMBL" id="BFAG01000003">
    <property type="protein sequence ID" value="GBF04959.1"/>
    <property type="molecule type" value="Genomic_DNA"/>
</dbReference>
<dbReference type="InterPro" id="IPR016195">
    <property type="entry name" value="Pol/histidinol_Pase-like"/>
</dbReference>
<evidence type="ECO:0000256" key="8">
    <source>
        <dbReference type="RuleBase" id="RU366003"/>
    </source>
</evidence>